<feature type="region of interest" description="Disordered" evidence="1">
    <location>
        <begin position="154"/>
        <end position="195"/>
    </location>
</feature>
<comment type="caution">
    <text evidence="3">The sequence shown here is derived from an EMBL/GenBank/DDBJ whole genome shotgun (WGS) entry which is preliminary data.</text>
</comment>
<dbReference type="Proteomes" id="UP000703893">
    <property type="component" value="Unassembled WGS sequence"/>
</dbReference>
<evidence type="ECO:0000256" key="1">
    <source>
        <dbReference type="SAM" id="MobiDB-lite"/>
    </source>
</evidence>
<keyword evidence="2" id="KW-1133">Transmembrane helix</keyword>
<keyword evidence="2" id="KW-0812">Transmembrane</keyword>
<reference evidence="3 4" key="1">
    <citation type="submission" date="2019-03" db="EMBL/GenBank/DDBJ databases">
        <title>Lake Tanganyika Metagenome-Assembled Genomes (MAGs).</title>
        <authorList>
            <person name="Tran P."/>
        </authorList>
    </citation>
    <scope>NUCLEOTIDE SEQUENCE [LARGE SCALE GENOMIC DNA]</scope>
    <source>
        <strain evidence="3">K_DeepCast_65m_m2_236</strain>
    </source>
</reference>
<evidence type="ECO:0000256" key="2">
    <source>
        <dbReference type="SAM" id="Phobius"/>
    </source>
</evidence>
<evidence type="ECO:0000313" key="4">
    <source>
        <dbReference type="Proteomes" id="UP000703893"/>
    </source>
</evidence>
<gene>
    <name evidence="3" type="ORF">FJZ00_10235</name>
</gene>
<dbReference type="AlphaFoldDB" id="A0A938BNL9"/>
<name>A0A938BNL9_9BACT</name>
<feature type="transmembrane region" description="Helical" evidence="2">
    <location>
        <begin position="65"/>
        <end position="86"/>
    </location>
</feature>
<keyword evidence="2" id="KW-0472">Membrane</keyword>
<evidence type="ECO:0000313" key="3">
    <source>
        <dbReference type="EMBL" id="MBM3275523.1"/>
    </source>
</evidence>
<dbReference type="EMBL" id="VGJX01000610">
    <property type="protein sequence ID" value="MBM3275523.1"/>
    <property type="molecule type" value="Genomic_DNA"/>
</dbReference>
<sequence>MNLLLVAALATESASPLAHLALEAPNGPTLKLVPVPWVATAIVAASPIATLAIANGYIMSWDGRFIVLGAGVAAGATVLNVGYAYAGDPLRGSAIAAGAVGIAGLGLVGIPMALCALGCGSGTWGRRRRGIPGHGGRRGRPDRLLRLDAVRQLRHGSPHRRAPQSEIEKPPRFKRQASPAGRMAPAGTAHGRGWQPVCDIITP</sequence>
<feature type="transmembrane region" description="Helical" evidence="2">
    <location>
        <begin position="92"/>
        <end position="119"/>
    </location>
</feature>
<protein>
    <submittedName>
        <fullName evidence="3">Uncharacterized protein</fullName>
    </submittedName>
</protein>
<organism evidence="3 4">
    <name type="scientific">Candidatus Tanganyikabacteria bacterium</name>
    <dbReference type="NCBI Taxonomy" id="2961651"/>
    <lineage>
        <taxon>Bacteria</taxon>
        <taxon>Bacillati</taxon>
        <taxon>Candidatus Sericytochromatia</taxon>
        <taxon>Candidatus Tanganyikabacteria</taxon>
    </lineage>
</organism>
<accession>A0A938BNL9</accession>
<proteinExistence type="predicted"/>
<feature type="transmembrane region" description="Helical" evidence="2">
    <location>
        <begin position="36"/>
        <end position="58"/>
    </location>
</feature>